<sequence>MLSSITSNWPIALSTTSRRKHKKTIKSNTFTVDSQSCWRTDKKMTDHRWMHFSNGSVPPNAVVAGHDSDGDTIYVGRAFFSNDMLPAKVIPNKGKAYVAYAREEHELENYEVLSGYNYEWLPAENGEVPPGAVKVGRNVDGEYLYAGRGYHAGSLTMGKVHPSHGCLYIPYDSDEVKIFAYEVLCQPERWIDTTATNIPNGALVAGHDSNGDTIYVGRVFRNGDLLPAKVVPAKGKAYAAYAQAEHELTDVQVLTGSGFRWVPASHGNVAPGALSSGPNVVGEPLYVGRAIYCDSLSVGKIHPSHGCIYIPFGGEEVRLENYEVLVRI</sequence>
<evidence type="ECO:0000313" key="1">
    <source>
        <dbReference type="Proteomes" id="UP000515162"/>
    </source>
</evidence>
<name>A0A6P8KSE9_DROMA</name>
<proteinExistence type="predicted"/>
<organism evidence="1 2">
    <name type="scientific">Drosophila mauritiana</name>
    <name type="common">Fruit fly</name>
    <dbReference type="NCBI Taxonomy" id="7226"/>
    <lineage>
        <taxon>Eukaryota</taxon>
        <taxon>Metazoa</taxon>
        <taxon>Ecdysozoa</taxon>
        <taxon>Arthropoda</taxon>
        <taxon>Hexapoda</taxon>
        <taxon>Insecta</taxon>
        <taxon>Pterygota</taxon>
        <taxon>Neoptera</taxon>
        <taxon>Endopterygota</taxon>
        <taxon>Diptera</taxon>
        <taxon>Brachycera</taxon>
        <taxon>Muscomorpha</taxon>
        <taxon>Ephydroidea</taxon>
        <taxon>Drosophilidae</taxon>
        <taxon>Drosophila</taxon>
        <taxon>Sophophora</taxon>
    </lineage>
</organism>
<dbReference type="Proteomes" id="UP000515162">
    <property type="component" value="Chromosome X"/>
</dbReference>
<dbReference type="PANTHER" id="PTHR31649:SF10">
    <property type="entry name" value="IP19903P-RELATED"/>
    <property type="match status" value="1"/>
</dbReference>
<protein>
    <submittedName>
        <fullName evidence="2">Uncharacterized protein LOC117147158</fullName>
    </submittedName>
</protein>
<dbReference type="Pfam" id="PF11901">
    <property type="entry name" value="DM9"/>
    <property type="match status" value="2"/>
</dbReference>
<dbReference type="InterPro" id="IPR006616">
    <property type="entry name" value="DM9_repeat"/>
</dbReference>
<gene>
    <name evidence="2" type="primary">LOC117147158</name>
</gene>
<dbReference type="PANTHER" id="PTHR31649">
    <property type="entry name" value="AGAP009604-PA"/>
    <property type="match status" value="1"/>
</dbReference>
<keyword evidence="1" id="KW-1185">Reference proteome</keyword>
<dbReference type="GeneID" id="117147158"/>
<reference evidence="2" key="1">
    <citation type="submission" date="2025-08" db="UniProtKB">
        <authorList>
            <consortium name="RefSeq"/>
        </authorList>
    </citation>
    <scope>IDENTIFICATION</scope>
    <source>
        <strain evidence="2">Mau12</strain>
        <tissue evidence="2">Whole Body</tissue>
    </source>
</reference>
<accession>A0A6P8KSE9</accession>
<dbReference type="SMART" id="SM00696">
    <property type="entry name" value="DM9"/>
    <property type="match status" value="4"/>
</dbReference>
<dbReference type="RefSeq" id="XP_033169832.1">
    <property type="nucleotide sequence ID" value="XM_033313941.1"/>
</dbReference>
<dbReference type="AlphaFoldDB" id="A0A6P8KSE9"/>
<evidence type="ECO:0000313" key="2">
    <source>
        <dbReference type="RefSeq" id="XP_033169832.1"/>
    </source>
</evidence>